<evidence type="ECO:0000256" key="2">
    <source>
        <dbReference type="ARBA" id="ARBA00016807"/>
    </source>
</evidence>
<dbReference type="Pfam" id="PF13873">
    <property type="entry name" value="Myb_DNA-bind_5"/>
    <property type="match status" value="1"/>
</dbReference>
<dbReference type="AlphaFoldDB" id="N6TW77"/>
<evidence type="ECO:0000256" key="1">
    <source>
        <dbReference type="ARBA" id="ARBA00011764"/>
    </source>
</evidence>
<sequence>MSLENKKRAPNFSFKEKCLLVSVIHNFKHIVENKVTSSTTWRDKDSAWTQITAGFNYQTTEHARCKEQLKKYYDNIKKV</sequence>
<protein>
    <recommendedName>
        <fullName evidence="2">Regulatory protein zeste</fullName>
    </recommendedName>
</protein>
<organism evidence="6">
    <name type="scientific">Dendroctonus ponderosae</name>
    <name type="common">Mountain pine beetle</name>
    <dbReference type="NCBI Taxonomy" id="77166"/>
    <lineage>
        <taxon>Eukaryota</taxon>
        <taxon>Metazoa</taxon>
        <taxon>Ecdysozoa</taxon>
        <taxon>Arthropoda</taxon>
        <taxon>Hexapoda</taxon>
        <taxon>Insecta</taxon>
        <taxon>Pterygota</taxon>
        <taxon>Neoptera</taxon>
        <taxon>Endopterygota</taxon>
        <taxon>Coleoptera</taxon>
        <taxon>Polyphaga</taxon>
        <taxon>Cucujiformia</taxon>
        <taxon>Curculionidae</taxon>
        <taxon>Scolytinae</taxon>
        <taxon>Dendroctonus</taxon>
    </lineage>
</organism>
<dbReference type="PANTHER" id="PTHR21411">
    <property type="entry name" value="APONTIC"/>
    <property type="match status" value="1"/>
</dbReference>
<evidence type="ECO:0000313" key="6">
    <source>
        <dbReference type="EMBL" id="ENN82328.1"/>
    </source>
</evidence>
<reference evidence="6" key="1">
    <citation type="journal article" date="2013" name="Genome Biol.">
        <title>Draft genome of the mountain pine beetle, Dendroctonus ponderosae Hopkins, a major forest pest.</title>
        <authorList>
            <person name="Keeling C.I."/>
            <person name="Yuen M.M."/>
            <person name="Liao N.Y."/>
            <person name="Docking T.R."/>
            <person name="Chan S.K."/>
            <person name="Taylor G.A."/>
            <person name="Palmquist D.L."/>
            <person name="Jackman S.D."/>
            <person name="Nguyen A."/>
            <person name="Li M."/>
            <person name="Henderson H."/>
            <person name="Janes J.K."/>
            <person name="Zhao Y."/>
            <person name="Pandoh P."/>
            <person name="Moore R."/>
            <person name="Sperling F.A."/>
            <person name="Huber D.P."/>
            <person name="Birol I."/>
            <person name="Jones S.J."/>
            <person name="Bohlmann J."/>
        </authorList>
    </citation>
    <scope>NUCLEOTIDE SEQUENCE</scope>
</reference>
<keyword evidence="3" id="KW-0805">Transcription regulation</keyword>
<comment type="function">
    <text evidence="5">Involved in transvection phenomena (= synapsis-dependent gene expression), where the synaptic pairing of chromosomes carrying genes with which zeste interacts influences the expression of these genes. Zeste binds to DNA and stimulates transcription from a nearby promoter.</text>
</comment>
<dbReference type="InterPro" id="IPR028002">
    <property type="entry name" value="Myb_DNA-bind_5"/>
</dbReference>
<dbReference type="EMBL" id="KB739237">
    <property type="protein sequence ID" value="ENN82328.1"/>
    <property type="molecule type" value="Genomic_DNA"/>
</dbReference>
<evidence type="ECO:0000256" key="4">
    <source>
        <dbReference type="ARBA" id="ARBA00023163"/>
    </source>
</evidence>
<gene>
    <name evidence="6" type="ORF">YQE_01297</name>
</gene>
<feature type="non-terminal residue" evidence="6">
    <location>
        <position position="1"/>
    </location>
</feature>
<feature type="non-terminal residue" evidence="6">
    <location>
        <position position="79"/>
    </location>
</feature>
<accession>N6TW77</accession>
<comment type="subunit">
    <text evidence="1">Self-associates forming complexes of several hundred monomers.</text>
</comment>
<proteinExistence type="predicted"/>
<dbReference type="HOGENOM" id="CLU_184718_0_0_1"/>
<evidence type="ECO:0000256" key="3">
    <source>
        <dbReference type="ARBA" id="ARBA00023015"/>
    </source>
</evidence>
<evidence type="ECO:0000256" key="5">
    <source>
        <dbReference type="ARBA" id="ARBA00025466"/>
    </source>
</evidence>
<name>N6TW77_DENPD</name>
<keyword evidence="4" id="KW-0804">Transcription</keyword>
<dbReference type="PANTHER" id="PTHR21411:SF0">
    <property type="entry name" value="REGULATORY PROTEIN ZESTE"/>
    <property type="match status" value="1"/>
</dbReference>